<dbReference type="GO" id="GO:0016787">
    <property type="term" value="F:hydrolase activity"/>
    <property type="evidence" value="ECO:0007669"/>
    <property type="project" value="UniProtKB-KW"/>
</dbReference>
<protein>
    <recommendedName>
        <fullName evidence="2">PE-PPE domain-containing protein</fullName>
    </recommendedName>
</protein>
<evidence type="ECO:0000313" key="3">
    <source>
        <dbReference type="EMBL" id="GAC69054.1"/>
    </source>
</evidence>
<evidence type="ECO:0000256" key="1">
    <source>
        <dbReference type="ARBA" id="ARBA00022801"/>
    </source>
</evidence>
<dbReference type="Pfam" id="PF08237">
    <property type="entry name" value="PE-PPE"/>
    <property type="match status" value="1"/>
</dbReference>
<dbReference type="InterPro" id="IPR029058">
    <property type="entry name" value="AB_hydrolase_fold"/>
</dbReference>
<dbReference type="Gene3D" id="3.40.50.1820">
    <property type="entry name" value="alpha/beta hydrolase"/>
    <property type="match status" value="1"/>
</dbReference>
<comment type="caution">
    <text evidence="3">The sequence shown here is derived from an EMBL/GenBank/DDBJ whole genome shotgun (WGS) entry which is preliminary data.</text>
</comment>
<dbReference type="AlphaFoldDB" id="M0QKS9"/>
<keyword evidence="1" id="KW-0378">Hydrolase</keyword>
<feature type="domain" description="PE-PPE" evidence="2">
    <location>
        <begin position="59"/>
        <end position="145"/>
    </location>
</feature>
<reference evidence="3 4" key="1">
    <citation type="submission" date="2013-01" db="EMBL/GenBank/DDBJ databases">
        <title>Whole genome shotgun sequence of Gordonia soli NBRC 108243.</title>
        <authorList>
            <person name="Isaki-Nakamura S."/>
            <person name="Hosoyama A."/>
            <person name="Tsuchikane K."/>
            <person name="Ando Y."/>
            <person name="Baba S."/>
            <person name="Ohji S."/>
            <person name="Hamada M."/>
            <person name="Tamura T."/>
            <person name="Yamazoe A."/>
            <person name="Yamazaki S."/>
            <person name="Fujita N."/>
        </authorList>
    </citation>
    <scope>NUCLEOTIDE SEQUENCE [LARGE SCALE GENOMIC DNA]</scope>
    <source>
        <strain evidence="3 4">NBRC 108243</strain>
    </source>
</reference>
<dbReference type="eggNOG" id="COG0400">
    <property type="taxonomic scope" value="Bacteria"/>
</dbReference>
<dbReference type="SMART" id="SM01110">
    <property type="entry name" value="Cutinase"/>
    <property type="match status" value="1"/>
</dbReference>
<proteinExistence type="predicted"/>
<accession>M0QKS9</accession>
<dbReference type="SUPFAM" id="SSF53474">
    <property type="entry name" value="alpha/beta-Hydrolases"/>
    <property type="match status" value="1"/>
</dbReference>
<dbReference type="Proteomes" id="UP000011666">
    <property type="component" value="Unassembled WGS sequence"/>
</dbReference>
<evidence type="ECO:0000313" key="4">
    <source>
        <dbReference type="Proteomes" id="UP000011666"/>
    </source>
</evidence>
<name>M0QKS9_9ACTN</name>
<keyword evidence="4" id="KW-1185">Reference proteome</keyword>
<dbReference type="RefSeq" id="WP_007621761.1">
    <property type="nucleotide sequence ID" value="NZ_BANX01000020.1"/>
</dbReference>
<dbReference type="EMBL" id="BANX01000020">
    <property type="protein sequence ID" value="GAC69054.1"/>
    <property type="molecule type" value="Genomic_DNA"/>
</dbReference>
<organism evidence="3 4">
    <name type="scientific">Gordonia soli NBRC 108243</name>
    <dbReference type="NCBI Taxonomy" id="1223545"/>
    <lineage>
        <taxon>Bacteria</taxon>
        <taxon>Bacillati</taxon>
        <taxon>Actinomycetota</taxon>
        <taxon>Actinomycetes</taxon>
        <taxon>Mycobacteriales</taxon>
        <taxon>Gordoniaceae</taxon>
        <taxon>Gordonia</taxon>
    </lineage>
</organism>
<dbReference type="OrthoDB" id="4774619at2"/>
<dbReference type="InterPro" id="IPR013228">
    <property type="entry name" value="PE-PPE_C"/>
</dbReference>
<sequence length="311" mass="33683">MDDDRTTEDTSSGTDCRQVITVLAVGGTGESWSADRRRHVTGMLSAVTRDLDDRFRSRWVGYPASYGPSPRPGGMSYALSVAEGTRRLRAALAETPGPIALIAYSQGAVVVRTAIHQLVAEGDARVDDILAVGLVADPHQPAGAVDGCSGWGVAGPGLDLPDDLPVHWIGVPGDVICDARPDSFIRDIADLTGSLSFAALGHWLIAMVLTLFRNDFQNAHRTAISPRQWRRDLRRLRSALREVLGYLPPVLAWRTVRWRNRGGGRHISYAVEQYRADSVTDAGTTGCEVLAHWIQVQATFSTSAASFRLAA</sequence>
<dbReference type="STRING" id="1223545.GS4_20_01190"/>
<dbReference type="InterPro" id="IPR000675">
    <property type="entry name" value="Cutinase/axe"/>
</dbReference>
<gene>
    <name evidence="3" type="ORF">GS4_20_01190</name>
</gene>
<evidence type="ECO:0000259" key="2">
    <source>
        <dbReference type="Pfam" id="PF08237"/>
    </source>
</evidence>